<proteinExistence type="predicted"/>
<gene>
    <name evidence="3" type="ORF">EFR84_05995</name>
</gene>
<dbReference type="Gene3D" id="3.20.20.100">
    <property type="entry name" value="NADP-dependent oxidoreductase domain"/>
    <property type="match status" value="1"/>
</dbReference>
<dbReference type="CDD" id="cd19079">
    <property type="entry name" value="AKR_EcYajO-like"/>
    <property type="match status" value="1"/>
</dbReference>
<dbReference type="Pfam" id="PF00248">
    <property type="entry name" value="Aldo_ket_red"/>
    <property type="match status" value="1"/>
</dbReference>
<evidence type="ECO:0000259" key="2">
    <source>
        <dbReference type="Pfam" id="PF00248"/>
    </source>
</evidence>
<dbReference type="RefSeq" id="WP_126908097.1">
    <property type="nucleotide sequence ID" value="NZ_ML133751.1"/>
</dbReference>
<evidence type="ECO:0000256" key="1">
    <source>
        <dbReference type="ARBA" id="ARBA00023002"/>
    </source>
</evidence>
<dbReference type="SUPFAM" id="SSF51430">
    <property type="entry name" value="NAD(P)-linked oxidoreductase"/>
    <property type="match status" value="1"/>
</dbReference>
<comment type="caution">
    <text evidence="3">The sequence shown here is derived from an EMBL/GenBank/DDBJ whole genome shotgun (WGS) entry which is preliminary data.</text>
</comment>
<dbReference type="InterPro" id="IPR050523">
    <property type="entry name" value="AKR_Detox_Biosynth"/>
</dbReference>
<name>A0A3S0QN44_9HYPH</name>
<dbReference type="PANTHER" id="PTHR43364:SF4">
    <property type="entry name" value="NAD(P)-LINKED OXIDOREDUCTASE SUPERFAMILY PROTEIN"/>
    <property type="match status" value="1"/>
</dbReference>
<dbReference type="GO" id="GO:0005829">
    <property type="term" value="C:cytosol"/>
    <property type="evidence" value="ECO:0007669"/>
    <property type="project" value="UniProtKB-ARBA"/>
</dbReference>
<dbReference type="InterPro" id="IPR023210">
    <property type="entry name" value="NADP_OxRdtase_dom"/>
</dbReference>
<dbReference type="FunFam" id="3.20.20.100:FF:000004">
    <property type="entry name" value="Oxidoreductase, aldo/keto reductase"/>
    <property type="match status" value="1"/>
</dbReference>
<protein>
    <submittedName>
        <fullName evidence="3">Aldo/keto reductase</fullName>
    </submittedName>
</protein>
<reference evidence="3 4" key="1">
    <citation type="submission" date="2018-11" db="EMBL/GenBank/DDBJ databases">
        <title>Rhizobium chutanense sp. nov., isolated from root nodules of Phaseolus vulgaris in China.</title>
        <authorList>
            <person name="Huo Y."/>
        </authorList>
    </citation>
    <scope>NUCLEOTIDE SEQUENCE [LARGE SCALE GENOMIC DNA]</scope>
    <source>
        <strain evidence="3 4">C16</strain>
    </source>
</reference>
<dbReference type="EMBL" id="RJTJ01000004">
    <property type="protein sequence ID" value="RUM08339.1"/>
    <property type="molecule type" value="Genomic_DNA"/>
</dbReference>
<dbReference type="InterPro" id="IPR036812">
    <property type="entry name" value="NAD(P)_OxRdtase_dom_sf"/>
</dbReference>
<dbReference type="InterPro" id="IPR020471">
    <property type="entry name" value="AKR"/>
</dbReference>
<dbReference type="OrthoDB" id="9803483at2"/>
<dbReference type="Proteomes" id="UP000278081">
    <property type="component" value="Unassembled WGS sequence"/>
</dbReference>
<sequence length="326" mass="36153">MEYRQLGRSGLKISQLVLGCMSFGVADRGNHAWTLSEEDSRPFIKEALEQGINCFDTANAYSDGTSEEIVGRLLREMVPRDEVVIATKVYAKMRDGANAIGLSRKAIIAEAEASLKRLGTDYIDLYQIHFWDNSTPIEETLEALTDLVRSGKVRYIGASNCYAWQFAGALYKSDAAGWSRFVSMQAQMNLLYREEEREMLPLCKSEGVGIIAFSPLARGRLSRPWDESSLRSQTDNVTARFYGHADAADRRVVDVVSKIAQEKNVSRSLIAMAWLNLKAGVTAPIVGATKLQHLKDAVASLDVKLSDGEIRELEEPYVPHSVVGLN</sequence>
<dbReference type="PRINTS" id="PR00069">
    <property type="entry name" value="ALDKETRDTASE"/>
</dbReference>
<feature type="domain" description="NADP-dependent oxidoreductase" evidence="2">
    <location>
        <begin position="21"/>
        <end position="315"/>
    </location>
</feature>
<dbReference type="AlphaFoldDB" id="A0A3S0QN44"/>
<dbReference type="PANTHER" id="PTHR43364">
    <property type="entry name" value="NADH-SPECIFIC METHYLGLYOXAL REDUCTASE-RELATED"/>
    <property type="match status" value="1"/>
</dbReference>
<evidence type="ECO:0000313" key="4">
    <source>
        <dbReference type="Proteomes" id="UP000278081"/>
    </source>
</evidence>
<evidence type="ECO:0000313" key="3">
    <source>
        <dbReference type="EMBL" id="RUM08339.1"/>
    </source>
</evidence>
<keyword evidence="1" id="KW-0560">Oxidoreductase</keyword>
<accession>A0A3S0QN44</accession>
<organism evidence="3 4">
    <name type="scientific">Rhizobium chutanense</name>
    <dbReference type="NCBI Taxonomy" id="2035448"/>
    <lineage>
        <taxon>Bacteria</taxon>
        <taxon>Pseudomonadati</taxon>
        <taxon>Pseudomonadota</taxon>
        <taxon>Alphaproteobacteria</taxon>
        <taxon>Hyphomicrobiales</taxon>
        <taxon>Rhizobiaceae</taxon>
        <taxon>Rhizobium/Agrobacterium group</taxon>
        <taxon>Rhizobium</taxon>
    </lineage>
</organism>
<dbReference type="GO" id="GO:0016491">
    <property type="term" value="F:oxidoreductase activity"/>
    <property type="evidence" value="ECO:0007669"/>
    <property type="project" value="UniProtKB-KW"/>
</dbReference>